<evidence type="ECO:0000259" key="6">
    <source>
        <dbReference type="PROSITE" id="PS51123"/>
    </source>
</evidence>
<dbReference type="OrthoDB" id="502243at2"/>
<keyword evidence="2 4" id="KW-0472">Membrane</keyword>
<organism evidence="7 8">
    <name type="scientific">Chroococcidiopsis thermalis (strain PCC 7203)</name>
    <dbReference type="NCBI Taxonomy" id="251229"/>
    <lineage>
        <taxon>Bacteria</taxon>
        <taxon>Bacillati</taxon>
        <taxon>Cyanobacteriota</taxon>
        <taxon>Cyanophyceae</taxon>
        <taxon>Chroococcidiopsidales</taxon>
        <taxon>Chroococcidiopsidaceae</taxon>
        <taxon>Chroococcidiopsis</taxon>
    </lineage>
</organism>
<feature type="signal peptide" evidence="5">
    <location>
        <begin position="1"/>
        <end position="17"/>
    </location>
</feature>
<comment type="subcellular location">
    <subcellularLocation>
        <location evidence="1">Cell outer membrane</location>
    </subcellularLocation>
</comment>
<feature type="domain" description="OmpA-like" evidence="6">
    <location>
        <begin position="111"/>
        <end position="234"/>
    </location>
</feature>
<sequence length="234" mass="26426">MRLFLFSCSIATALAIAACSNGQQATSSKDLEFKPAEFQQSELQQQNLSVETKQTEVKPNEVKPIQVKPIQVKPIKVKPLKFKQIQFRSVELKPIKLKEITFKGVEVRENRDLTAIILPADVLFDFDKDNIRPDAEVALRQVETVLTQRYANNSVRIDGHTDAIADNSYNQNLSERRANSVKRWLMQQSGIESARMTTRGYGETVPVAANTKADGSDNPEGRQKNRRVEIVIQK</sequence>
<dbReference type="FunCoup" id="K9U249">
    <property type="interactions" value="294"/>
</dbReference>
<evidence type="ECO:0000256" key="5">
    <source>
        <dbReference type="SAM" id="SignalP"/>
    </source>
</evidence>
<evidence type="ECO:0000256" key="2">
    <source>
        <dbReference type="ARBA" id="ARBA00023136"/>
    </source>
</evidence>
<dbReference type="Pfam" id="PF00691">
    <property type="entry name" value="OmpA"/>
    <property type="match status" value="1"/>
</dbReference>
<dbReference type="GO" id="GO:0009279">
    <property type="term" value="C:cell outer membrane"/>
    <property type="evidence" value="ECO:0007669"/>
    <property type="project" value="UniProtKB-SubCell"/>
</dbReference>
<dbReference type="PANTHER" id="PTHR30329">
    <property type="entry name" value="STATOR ELEMENT OF FLAGELLAR MOTOR COMPLEX"/>
    <property type="match status" value="1"/>
</dbReference>
<dbReference type="RefSeq" id="WP_015155057.1">
    <property type="nucleotide sequence ID" value="NC_019695.1"/>
</dbReference>
<dbReference type="CDD" id="cd07185">
    <property type="entry name" value="OmpA_C-like"/>
    <property type="match status" value="1"/>
</dbReference>
<keyword evidence="8" id="KW-1185">Reference proteome</keyword>
<dbReference type="AlphaFoldDB" id="K9U249"/>
<evidence type="ECO:0000256" key="4">
    <source>
        <dbReference type="PROSITE-ProRule" id="PRU00473"/>
    </source>
</evidence>
<dbReference type="SUPFAM" id="SSF103088">
    <property type="entry name" value="OmpA-like"/>
    <property type="match status" value="1"/>
</dbReference>
<dbReference type="PROSITE" id="PS51123">
    <property type="entry name" value="OMPA_2"/>
    <property type="match status" value="1"/>
</dbReference>
<dbReference type="KEGG" id="cthe:Chro_3044"/>
<protein>
    <submittedName>
        <fullName evidence="7">OmpA/MotB domain protein</fullName>
    </submittedName>
</protein>
<evidence type="ECO:0000256" key="1">
    <source>
        <dbReference type="ARBA" id="ARBA00004442"/>
    </source>
</evidence>
<evidence type="ECO:0000256" key="3">
    <source>
        <dbReference type="ARBA" id="ARBA00023237"/>
    </source>
</evidence>
<keyword evidence="5" id="KW-0732">Signal</keyword>
<reference evidence="7 8" key="1">
    <citation type="submission" date="2012-06" db="EMBL/GenBank/DDBJ databases">
        <title>Finished chromosome of genome of Chroococcidiopsis thermalis PCC 7203.</title>
        <authorList>
            <consortium name="US DOE Joint Genome Institute"/>
            <person name="Gugger M."/>
            <person name="Coursin T."/>
            <person name="Rippka R."/>
            <person name="Tandeau De Marsac N."/>
            <person name="Huntemann M."/>
            <person name="Wei C.-L."/>
            <person name="Han J."/>
            <person name="Detter J.C."/>
            <person name="Han C."/>
            <person name="Tapia R."/>
            <person name="Davenport K."/>
            <person name="Daligault H."/>
            <person name="Erkkila T."/>
            <person name="Gu W."/>
            <person name="Munk A.C.C."/>
            <person name="Teshima H."/>
            <person name="Xu Y."/>
            <person name="Chain P."/>
            <person name="Chen A."/>
            <person name="Krypides N."/>
            <person name="Mavromatis K."/>
            <person name="Markowitz V."/>
            <person name="Szeto E."/>
            <person name="Ivanova N."/>
            <person name="Mikhailova N."/>
            <person name="Ovchinnikova G."/>
            <person name="Pagani I."/>
            <person name="Pati A."/>
            <person name="Goodwin L."/>
            <person name="Peters L."/>
            <person name="Pitluck S."/>
            <person name="Woyke T."/>
            <person name="Kerfeld C."/>
        </authorList>
    </citation>
    <scope>NUCLEOTIDE SEQUENCE [LARGE SCALE GENOMIC DNA]</scope>
    <source>
        <strain evidence="7 8">PCC 7203</strain>
    </source>
</reference>
<gene>
    <name evidence="7" type="ORF">Chro_3044</name>
</gene>
<evidence type="ECO:0000313" key="7">
    <source>
        <dbReference type="EMBL" id="AFY88511.1"/>
    </source>
</evidence>
<dbReference type="EMBL" id="CP003597">
    <property type="protein sequence ID" value="AFY88511.1"/>
    <property type="molecule type" value="Genomic_DNA"/>
</dbReference>
<dbReference type="PROSITE" id="PS51257">
    <property type="entry name" value="PROKAR_LIPOPROTEIN"/>
    <property type="match status" value="1"/>
</dbReference>
<proteinExistence type="predicted"/>
<dbReference type="STRING" id="251229.Chro_3044"/>
<dbReference type="eggNOG" id="COG2885">
    <property type="taxonomic scope" value="Bacteria"/>
</dbReference>
<dbReference type="eggNOG" id="COG3147">
    <property type="taxonomic scope" value="Bacteria"/>
</dbReference>
<dbReference type="InterPro" id="IPR006665">
    <property type="entry name" value="OmpA-like"/>
</dbReference>
<dbReference type="HOGENOM" id="CLU_1183328_0_0_3"/>
<dbReference type="InParanoid" id="K9U249"/>
<dbReference type="Gene3D" id="3.30.1330.60">
    <property type="entry name" value="OmpA-like domain"/>
    <property type="match status" value="1"/>
</dbReference>
<accession>K9U249</accession>
<dbReference type="Proteomes" id="UP000010384">
    <property type="component" value="Chromosome"/>
</dbReference>
<feature type="chain" id="PRO_5003936125" evidence="5">
    <location>
        <begin position="18"/>
        <end position="234"/>
    </location>
</feature>
<dbReference type="PANTHER" id="PTHR30329:SF21">
    <property type="entry name" value="LIPOPROTEIN YIAD-RELATED"/>
    <property type="match status" value="1"/>
</dbReference>
<dbReference type="InterPro" id="IPR036737">
    <property type="entry name" value="OmpA-like_sf"/>
</dbReference>
<evidence type="ECO:0000313" key="8">
    <source>
        <dbReference type="Proteomes" id="UP000010384"/>
    </source>
</evidence>
<dbReference type="PRINTS" id="PR01021">
    <property type="entry name" value="OMPADOMAIN"/>
</dbReference>
<keyword evidence="3" id="KW-0998">Cell outer membrane</keyword>
<dbReference type="InterPro" id="IPR006664">
    <property type="entry name" value="OMP_bac"/>
</dbReference>
<name>K9U249_CHRTP</name>
<dbReference type="InterPro" id="IPR050330">
    <property type="entry name" value="Bact_OuterMem_StrucFunc"/>
</dbReference>